<feature type="transmembrane region" description="Helical" evidence="7">
    <location>
        <begin position="185"/>
        <end position="207"/>
    </location>
</feature>
<evidence type="ECO:0000313" key="9">
    <source>
        <dbReference type="EMBL" id="PVG84004.1"/>
    </source>
</evidence>
<evidence type="ECO:0000256" key="4">
    <source>
        <dbReference type="ARBA" id="ARBA00022692"/>
    </source>
</evidence>
<proteinExistence type="inferred from homology"/>
<dbReference type="Gene3D" id="1.10.3720.10">
    <property type="entry name" value="MetI-like"/>
    <property type="match status" value="1"/>
</dbReference>
<dbReference type="InterPro" id="IPR035906">
    <property type="entry name" value="MetI-like_sf"/>
</dbReference>
<reference evidence="9 10" key="1">
    <citation type="submission" date="2018-04" db="EMBL/GenBank/DDBJ databases">
        <title>Genome of Nocardioides gansuensis WSJ-1.</title>
        <authorList>
            <person name="Wu S."/>
            <person name="Wang G."/>
        </authorList>
    </citation>
    <scope>NUCLEOTIDE SEQUENCE [LARGE SCALE GENOMIC DNA]</scope>
    <source>
        <strain evidence="9 10">WSJ-1</strain>
    </source>
</reference>
<dbReference type="GO" id="GO:0055085">
    <property type="term" value="P:transmembrane transport"/>
    <property type="evidence" value="ECO:0007669"/>
    <property type="project" value="InterPro"/>
</dbReference>
<keyword evidence="5 7" id="KW-1133">Transmembrane helix</keyword>
<comment type="caution">
    <text evidence="9">The sequence shown here is derived from an EMBL/GenBank/DDBJ whole genome shotgun (WGS) entry which is preliminary data.</text>
</comment>
<evidence type="ECO:0000313" key="10">
    <source>
        <dbReference type="Proteomes" id="UP000246018"/>
    </source>
</evidence>
<dbReference type="OrthoDB" id="3568785at2"/>
<evidence type="ECO:0000256" key="6">
    <source>
        <dbReference type="ARBA" id="ARBA00023136"/>
    </source>
</evidence>
<accession>A0A2T8FE65</accession>
<dbReference type="RefSeq" id="WP_116571478.1">
    <property type="nucleotide sequence ID" value="NZ_QDGZ01000002.1"/>
</dbReference>
<sequence>MSIGRTTPLARTGQYLLLAAYVVFLGFPLLWLLSTALTSTRDISLGATSLIPTSPTFENFGDAVRRANLVEAGRNSLVVALAATGITVLLSLPAAYGLARFRTFLRPVTLGWVLISQVFPTILVIIPLFLILKQFRLVDSLPGLTIVHVVFMLPFSLWMMIGFVANIPVDLEEAGAMDGAGRLRILVSIVFPLLRPGVVATALFAFISSWNEFLFALVLIQSPEKVTLPLTLSRFVGAEGQVQLGALAAASLLATIPSLVFFALIQRRLTSGLLSGAVKG</sequence>
<feature type="transmembrane region" description="Helical" evidence="7">
    <location>
        <begin position="244"/>
        <end position="265"/>
    </location>
</feature>
<dbReference type="EMBL" id="QDGZ01000002">
    <property type="protein sequence ID" value="PVG84004.1"/>
    <property type="molecule type" value="Genomic_DNA"/>
</dbReference>
<evidence type="ECO:0000256" key="2">
    <source>
        <dbReference type="ARBA" id="ARBA00022448"/>
    </source>
</evidence>
<dbReference type="Proteomes" id="UP000246018">
    <property type="component" value="Unassembled WGS sequence"/>
</dbReference>
<evidence type="ECO:0000256" key="5">
    <source>
        <dbReference type="ARBA" id="ARBA00022989"/>
    </source>
</evidence>
<organism evidence="9 10">
    <name type="scientific">Nocardioides gansuensis</name>
    <dbReference type="NCBI Taxonomy" id="2138300"/>
    <lineage>
        <taxon>Bacteria</taxon>
        <taxon>Bacillati</taxon>
        <taxon>Actinomycetota</taxon>
        <taxon>Actinomycetes</taxon>
        <taxon>Propionibacteriales</taxon>
        <taxon>Nocardioidaceae</taxon>
        <taxon>Nocardioides</taxon>
    </lineage>
</organism>
<dbReference type="Pfam" id="PF00528">
    <property type="entry name" value="BPD_transp_1"/>
    <property type="match status" value="1"/>
</dbReference>
<dbReference type="AlphaFoldDB" id="A0A2T8FE65"/>
<dbReference type="CDD" id="cd06261">
    <property type="entry name" value="TM_PBP2"/>
    <property type="match status" value="1"/>
</dbReference>
<feature type="transmembrane region" description="Helical" evidence="7">
    <location>
        <begin position="110"/>
        <end position="132"/>
    </location>
</feature>
<keyword evidence="10" id="KW-1185">Reference proteome</keyword>
<dbReference type="InterPro" id="IPR050901">
    <property type="entry name" value="BP-dep_ABC_trans_perm"/>
</dbReference>
<evidence type="ECO:0000259" key="8">
    <source>
        <dbReference type="PROSITE" id="PS50928"/>
    </source>
</evidence>
<evidence type="ECO:0000256" key="1">
    <source>
        <dbReference type="ARBA" id="ARBA00004651"/>
    </source>
</evidence>
<feature type="domain" description="ABC transmembrane type-1" evidence="8">
    <location>
        <begin position="73"/>
        <end position="265"/>
    </location>
</feature>
<dbReference type="PANTHER" id="PTHR32243:SF18">
    <property type="entry name" value="INNER MEMBRANE ABC TRANSPORTER PERMEASE PROTEIN YCJP"/>
    <property type="match status" value="1"/>
</dbReference>
<keyword evidence="2 7" id="KW-0813">Transport</keyword>
<protein>
    <submittedName>
        <fullName evidence="9">Sugar ABC transporter permease</fullName>
    </submittedName>
</protein>
<gene>
    <name evidence="9" type="ORF">DDE18_06935</name>
</gene>
<keyword evidence="3" id="KW-1003">Cell membrane</keyword>
<feature type="transmembrane region" description="Helical" evidence="7">
    <location>
        <begin position="12"/>
        <end position="33"/>
    </location>
</feature>
<dbReference type="InterPro" id="IPR000515">
    <property type="entry name" value="MetI-like"/>
</dbReference>
<evidence type="ECO:0000256" key="3">
    <source>
        <dbReference type="ARBA" id="ARBA00022475"/>
    </source>
</evidence>
<dbReference type="GO" id="GO:0005886">
    <property type="term" value="C:plasma membrane"/>
    <property type="evidence" value="ECO:0007669"/>
    <property type="project" value="UniProtKB-SubCell"/>
</dbReference>
<dbReference type="PANTHER" id="PTHR32243">
    <property type="entry name" value="MALTOSE TRANSPORT SYSTEM PERMEASE-RELATED"/>
    <property type="match status" value="1"/>
</dbReference>
<feature type="transmembrane region" description="Helical" evidence="7">
    <location>
        <begin position="77"/>
        <end position="98"/>
    </location>
</feature>
<dbReference type="PROSITE" id="PS50928">
    <property type="entry name" value="ABC_TM1"/>
    <property type="match status" value="1"/>
</dbReference>
<comment type="similarity">
    <text evidence="7">Belongs to the binding-protein-dependent transport system permease family.</text>
</comment>
<dbReference type="SUPFAM" id="SSF161098">
    <property type="entry name" value="MetI-like"/>
    <property type="match status" value="1"/>
</dbReference>
<keyword evidence="6 7" id="KW-0472">Membrane</keyword>
<keyword evidence="4 7" id="KW-0812">Transmembrane</keyword>
<feature type="transmembrane region" description="Helical" evidence="7">
    <location>
        <begin position="144"/>
        <end position="165"/>
    </location>
</feature>
<name>A0A2T8FE65_9ACTN</name>
<evidence type="ECO:0000256" key="7">
    <source>
        <dbReference type="RuleBase" id="RU363032"/>
    </source>
</evidence>
<comment type="subcellular location">
    <subcellularLocation>
        <location evidence="1 7">Cell membrane</location>
        <topology evidence="1 7">Multi-pass membrane protein</topology>
    </subcellularLocation>
</comment>